<dbReference type="Proteomes" id="UP000822476">
    <property type="component" value="Unassembled WGS sequence"/>
</dbReference>
<dbReference type="Pfam" id="PF03798">
    <property type="entry name" value="TRAM_LAG1_CLN8"/>
    <property type="match status" value="1"/>
</dbReference>
<evidence type="ECO:0000256" key="2">
    <source>
        <dbReference type="ARBA" id="ARBA00022692"/>
    </source>
</evidence>
<evidence type="ECO:0000313" key="9">
    <source>
        <dbReference type="Proteomes" id="UP000822476"/>
    </source>
</evidence>
<dbReference type="EMBL" id="JTDE01000801">
    <property type="protein sequence ID" value="KAF7260323.1"/>
    <property type="molecule type" value="Genomic_DNA"/>
</dbReference>
<dbReference type="PANTHER" id="PTHR13439">
    <property type="entry name" value="CT120 PROTEIN"/>
    <property type="match status" value="1"/>
</dbReference>
<keyword evidence="2 5" id="KW-0812">Transmembrane</keyword>
<sequence>MHASCIQHDYLFWTAGGFYVCYVLTEVFTPYLSALWWPGYRRLRRNVLLDWNARMTSTVHATLICLASSWCLAYHTNLWTNKLFGTDYLSQACLCLSCGYMIYDMVTMTFYTKGFPLFTYLIHHAIVVFGSWMILVNQLGMFYIHYKLLTELSTPLLNLRWFIRQLGYPAKHPASSLTTLVAGFIFVSVRIFGSIPFWIWLHRSINELESEALRQTVIVARLHPNRELGTLVHLRQIDYKAFLHFVTDYLGPVYGKMNGIEREQAVAEVKDKLSKATPQLRNTTASYNRIFPGKLNCTFQFD</sequence>
<comment type="caution">
    <text evidence="8">The sequence shown here is derived from an EMBL/GenBank/DDBJ whole genome shotgun (WGS) entry which is preliminary data.</text>
</comment>
<dbReference type="InterPro" id="IPR050846">
    <property type="entry name" value="TLCD"/>
</dbReference>
<name>A0A8S9Z4J4_9TREM</name>
<feature type="domain" description="TLC" evidence="7">
    <location>
        <begin position="46"/>
        <end position="242"/>
    </location>
</feature>
<proteinExistence type="predicted"/>
<dbReference type="SMART" id="SM00724">
    <property type="entry name" value="TLC"/>
    <property type="match status" value="1"/>
</dbReference>
<reference evidence="8" key="1">
    <citation type="submission" date="2019-07" db="EMBL/GenBank/DDBJ databases">
        <title>Annotation for the trematode Paragonimus miyazaki's.</title>
        <authorList>
            <person name="Choi Y.-J."/>
        </authorList>
    </citation>
    <scope>NUCLEOTIDE SEQUENCE</scope>
    <source>
        <strain evidence="8">Japan</strain>
    </source>
</reference>
<dbReference type="GO" id="GO:0055088">
    <property type="term" value="P:lipid homeostasis"/>
    <property type="evidence" value="ECO:0007669"/>
    <property type="project" value="TreeGrafter"/>
</dbReference>
<evidence type="ECO:0000256" key="6">
    <source>
        <dbReference type="SAM" id="Phobius"/>
    </source>
</evidence>
<feature type="transmembrane region" description="Helical" evidence="6">
    <location>
        <begin position="12"/>
        <end position="37"/>
    </location>
</feature>
<comment type="subcellular location">
    <subcellularLocation>
        <location evidence="1">Membrane</location>
        <topology evidence="1">Multi-pass membrane protein</topology>
    </subcellularLocation>
</comment>
<accession>A0A8S9Z4J4</accession>
<keyword evidence="3 6" id="KW-1133">Transmembrane helix</keyword>
<feature type="transmembrane region" description="Helical" evidence="6">
    <location>
        <begin position="180"/>
        <end position="201"/>
    </location>
</feature>
<dbReference type="OrthoDB" id="10266980at2759"/>
<dbReference type="PROSITE" id="PS50922">
    <property type="entry name" value="TLC"/>
    <property type="match status" value="1"/>
</dbReference>
<gene>
    <name evidence="8" type="ORF">EG68_02613</name>
</gene>
<feature type="transmembrane region" description="Helical" evidence="6">
    <location>
        <begin position="118"/>
        <end position="146"/>
    </location>
</feature>
<dbReference type="GO" id="GO:0005783">
    <property type="term" value="C:endoplasmic reticulum"/>
    <property type="evidence" value="ECO:0007669"/>
    <property type="project" value="TreeGrafter"/>
</dbReference>
<evidence type="ECO:0000256" key="5">
    <source>
        <dbReference type="PROSITE-ProRule" id="PRU00205"/>
    </source>
</evidence>
<protein>
    <recommendedName>
        <fullName evidence="7">TLC domain-containing protein</fullName>
    </recommendedName>
</protein>
<evidence type="ECO:0000256" key="4">
    <source>
        <dbReference type="ARBA" id="ARBA00023136"/>
    </source>
</evidence>
<dbReference type="InterPro" id="IPR006634">
    <property type="entry name" value="TLC-dom"/>
</dbReference>
<dbReference type="GO" id="GO:0016020">
    <property type="term" value="C:membrane"/>
    <property type="evidence" value="ECO:0007669"/>
    <property type="project" value="UniProtKB-SubCell"/>
</dbReference>
<keyword evidence="4 5" id="KW-0472">Membrane</keyword>
<evidence type="ECO:0000313" key="8">
    <source>
        <dbReference type="EMBL" id="KAF7260323.1"/>
    </source>
</evidence>
<evidence type="ECO:0000259" key="7">
    <source>
        <dbReference type="PROSITE" id="PS50922"/>
    </source>
</evidence>
<keyword evidence="9" id="KW-1185">Reference proteome</keyword>
<evidence type="ECO:0000256" key="3">
    <source>
        <dbReference type="ARBA" id="ARBA00022989"/>
    </source>
</evidence>
<evidence type="ECO:0000256" key="1">
    <source>
        <dbReference type="ARBA" id="ARBA00004141"/>
    </source>
</evidence>
<organism evidence="8 9">
    <name type="scientific">Paragonimus skrjabini miyazakii</name>
    <dbReference type="NCBI Taxonomy" id="59628"/>
    <lineage>
        <taxon>Eukaryota</taxon>
        <taxon>Metazoa</taxon>
        <taxon>Spiralia</taxon>
        <taxon>Lophotrochozoa</taxon>
        <taxon>Platyhelminthes</taxon>
        <taxon>Trematoda</taxon>
        <taxon>Digenea</taxon>
        <taxon>Plagiorchiida</taxon>
        <taxon>Troglotremata</taxon>
        <taxon>Troglotrematidae</taxon>
        <taxon>Paragonimus</taxon>
    </lineage>
</organism>
<dbReference type="PANTHER" id="PTHR13439:SF0">
    <property type="entry name" value="TOPOISOMERASE I DAMAGE AFFECTED PROTEIN 4"/>
    <property type="match status" value="1"/>
</dbReference>
<dbReference type="AlphaFoldDB" id="A0A8S9Z4J4"/>